<dbReference type="KEGG" id="cpau:EHF44_16485"/>
<sequence>MTNANLLDVVVLLEDLPADGLQVGMRGTVVDIHHSPCLAYEVEFCDDRGETIALVALLPNQIERVWIRR</sequence>
<dbReference type="InterPro" id="IPR032568">
    <property type="entry name" value="DUF4926"/>
</dbReference>
<gene>
    <name evidence="1" type="ORF">EHF44_16485</name>
</gene>
<evidence type="ECO:0000313" key="1">
    <source>
        <dbReference type="EMBL" id="AZG14888.1"/>
    </source>
</evidence>
<dbReference type="Proteomes" id="UP000270411">
    <property type="component" value="Chromosome 1"/>
</dbReference>
<dbReference type="OrthoDB" id="983005at2"/>
<proteinExistence type="predicted"/>
<organism evidence="1 2">
    <name type="scientific">Cupriavidus pauculus</name>
    <dbReference type="NCBI Taxonomy" id="82633"/>
    <lineage>
        <taxon>Bacteria</taxon>
        <taxon>Pseudomonadati</taxon>
        <taxon>Pseudomonadota</taxon>
        <taxon>Betaproteobacteria</taxon>
        <taxon>Burkholderiales</taxon>
        <taxon>Burkholderiaceae</taxon>
        <taxon>Cupriavidus</taxon>
    </lineage>
</organism>
<dbReference type="AlphaFoldDB" id="A0A3G8H350"/>
<name>A0A3G8H350_9BURK</name>
<dbReference type="Pfam" id="PF16277">
    <property type="entry name" value="DUF4926"/>
    <property type="match status" value="1"/>
</dbReference>
<dbReference type="RefSeq" id="WP_124684641.1">
    <property type="nucleotide sequence ID" value="NZ_CP033969.1"/>
</dbReference>
<protein>
    <submittedName>
        <fullName evidence="1">DUF4926 domain-containing protein</fullName>
    </submittedName>
</protein>
<accession>A0A3G8H350</accession>
<evidence type="ECO:0000313" key="2">
    <source>
        <dbReference type="Proteomes" id="UP000270411"/>
    </source>
</evidence>
<reference evidence="2" key="1">
    <citation type="submission" date="2018-11" db="EMBL/GenBank/DDBJ databases">
        <title>FDA dAtabase for Regulatory Grade micrObial Sequences (FDA-ARGOS): Supporting development and validation of Infectious Disease Dx tests.</title>
        <authorList>
            <person name="Goldberg B."/>
            <person name="Campos J."/>
            <person name="Tallon L."/>
            <person name="Sadzewicz L."/>
            <person name="Zhao X."/>
            <person name="Vavikolanu K."/>
            <person name="Mehta A."/>
            <person name="Aluvathingal J."/>
            <person name="Nadendla S."/>
            <person name="Geyer C."/>
            <person name="Nandy P."/>
            <person name="Yan Y."/>
            <person name="Sichtig H."/>
        </authorList>
    </citation>
    <scope>NUCLEOTIDE SEQUENCE [LARGE SCALE GENOMIC DNA]</scope>
    <source>
        <strain evidence="2">FDAARGOS_614</strain>
    </source>
</reference>
<dbReference type="EMBL" id="CP033969">
    <property type="protein sequence ID" value="AZG14888.1"/>
    <property type="molecule type" value="Genomic_DNA"/>
</dbReference>